<dbReference type="EMBL" id="CP094358">
    <property type="protein sequence ID" value="UOB17023.1"/>
    <property type="molecule type" value="Genomic_DNA"/>
</dbReference>
<gene>
    <name evidence="1" type="ORF">MQE35_14945</name>
</gene>
<evidence type="ECO:0000313" key="1">
    <source>
        <dbReference type="EMBL" id="UOB17023.1"/>
    </source>
</evidence>
<evidence type="ECO:0008006" key="3">
    <source>
        <dbReference type="Google" id="ProtNLM"/>
    </source>
</evidence>
<reference evidence="1" key="1">
    <citation type="submission" date="2022-03" db="EMBL/GenBank/DDBJ databases">
        <title>Description of Abyssus ytuae gen. nov., sp. nov., a novel member of the family Flavobacteriaceae isolated from the sediment of Mariana Trench.</title>
        <authorList>
            <person name="Zhang J."/>
            <person name="Xu X."/>
        </authorList>
    </citation>
    <scope>NUCLEOTIDE SEQUENCE</scope>
    <source>
        <strain evidence="1">MT3330</strain>
    </source>
</reference>
<proteinExistence type="predicted"/>
<organism evidence="1 2">
    <name type="scientific">Abyssalbus ytuae</name>
    <dbReference type="NCBI Taxonomy" id="2926907"/>
    <lineage>
        <taxon>Bacteria</taxon>
        <taxon>Pseudomonadati</taxon>
        <taxon>Bacteroidota</taxon>
        <taxon>Flavobacteriia</taxon>
        <taxon>Flavobacteriales</taxon>
        <taxon>Flavobacteriaceae</taxon>
        <taxon>Abyssalbus</taxon>
    </lineage>
</organism>
<sequence>MRFVDYTTIIQLAWSKFNADKKISKIEDISAKVSTNHVFRVTFEKSGYIIAKLSYFGRHDYFKEDHKIINVLANNLLFPFDQFIARSLNKGNEIFTYRYERSGLDVWVVFYNPIRIDKKLPKILNEEQIIKLGSQLAHFHKACHDIVNELPASSKTMESDITDLQNILNEDKESRLKIYKKEILKQCDLFLENSGKLGYAGFEKLPVFIDWNIGNFSVDKDFNFYSRWDYDWFRMSPRTIDFYFWARVVRAEGDKTIFSYLIDPLMENRFIIFLKSYHKIFPLSKTEILFIKEAYRFFILHYVVRLGNYFFLNPYAEKLISEAFSIYLPNIDRYDPEKILTTLKL</sequence>
<dbReference type="SUPFAM" id="SSF56112">
    <property type="entry name" value="Protein kinase-like (PK-like)"/>
    <property type="match status" value="1"/>
</dbReference>
<dbReference type="KEGG" id="fbm:MQE35_14945"/>
<dbReference type="RefSeq" id="WP_255842286.1">
    <property type="nucleotide sequence ID" value="NZ_CP094358.1"/>
</dbReference>
<accession>A0A9E6ZSG1</accession>
<keyword evidence="2" id="KW-1185">Reference proteome</keyword>
<evidence type="ECO:0000313" key="2">
    <source>
        <dbReference type="Proteomes" id="UP000831290"/>
    </source>
</evidence>
<dbReference type="InterPro" id="IPR011009">
    <property type="entry name" value="Kinase-like_dom_sf"/>
</dbReference>
<name>A0A9E6ZSG1_9FLAO</name>
<dbReference type="AlphaFoldDB" id="A0A9E6ZSG1"/>
<dbReference type="Proteomes" id="UP000831290">
    <property type="component" value="Chromosome"/>
</dbReference>
<protein>
    <recommendedName>
        <fullName evidence="3">Aminoglycoside phosphotransferase domain-containing protein</fullName>
    </recommendedName>
</protein>